<dbReference type="Proteomes" id="UP000223891">
    <property type="component" value="Segment"/>
</dbReference>
<protein>
    <submittedName>
        <fullName evidence="1">Structural protein</fullName>
    </submittedName>
</protein>
<gene>
    <name evidence="1" type="ORF">CBB_210</name>
</gene>
<name>A0A1L2CUS5_9CAUD</name>
<proteinExistence type="predicted"/>
<reference evidence="2" key="1">
    <citation type="submission" date="2016-01" db="EMBL/GenBank/DDBJ databases">
        <title>Isolation and Characterization of Enterobacteria phage CBB.</title>
        <authorList>
            <person name="Buttimer C.T.H."/>
            <person name="Hendrix H."/>
            <person name="Alexandre H."/>
            <person name="O'Mahony J."/>
            <person name="Lavigne R."/>
            <person name="Coffey A."/>
        </authorList>
    </citation>
    <scope>NUCLEOTIDE SEQUENCE [LARGE SCALE GENOMIC DNA]</scope>
</reference>
<accession>A0A1L2CUS5</accession>
<organism evidence="1 2">
    <name type="scientific">Pectobacterium phage vB_PcaM_CBB</name>
    <dbReference type="NCBI Taxonomy" id="2772511"/>
    <lineage>
        <taxon>Viruses</taxon>
        <taxon>Duplodnaviria</taxon>
        <taxon>Heunggongvirae</taxon>
        <taxon>Uroviricota</taxon>
        <taxon>Caudoviricetes</taxon>
        <taxon>Mimasvirus</taxon>
        <taxon>Mimasvirus CBB</taxon>
    </lineage>
</organism>
<sequence length="181" mass="20948">MNKLQKILTELTPEYSYRVKFACEPSSEELHKVVARLTDRYDAFEVGPLKKTIFQDRPIDFYNLDCGEIWMFDFKCKRGVQPQVLLFEIGSLLQWSEALIHVRNNLEPYQEEIADSEDDIEFDEYEPRLLDPEYKEVPEVNAEELGGQGRADTAVKDAIDDYKKGKTPYAEYMSAGFGKKG</sequence>
<evidence type="ECO:0000313" key="2">
    <source>
        <dbReference type="Proteomes" id="UP000223891"/>
    </source>
</evidence>
<dbReference type="EMBL" id="KU574722">
    <property type="protein sequence ID" value="AMM43775.1"/>
    <property type="molecule type" value="Genomic_DNA"/>
</dbReference>
<evidence type="ECO:0000313" key="1">
    <source>
        <dbReference type="EMBL" id="AMM43775.1"/>
    </source>
</evidence>
<keyword evidence="2" id="KW-1185">Reference proteome</keyword>